<evidence type="ECO:0000256" key="1">
    <source>
        <dbReference type="SAM" id="MobiDB-lite"/>
    </source>
</evidence>
<comment type="caution">
    <text evidence="3">The sequence shown here is derived from an EMBL/GenBank/DDBJ whole genome shotgun (WGS) entry which is preliminary data.</text>
</comment>
<proteinExistence type="predicted"/>
<feature type="transmembrane region" description="Helical" evidence="2">
    <location>
        <begin position="167"/>
        <end position="186"/>
    </location>
</feature>
<feature type="region of interest" description="Disordered" evidence="1">
    <location>
        <begin position="221"/>
        <end position="260"/>
    </location>
</feature>
<evidence type="ECO:0000313" key="3">
    <source>
        <dbReference type="EMBL" id="ODA28135.1"/>
    </source>
</evidence>
<dbReference type="GO" id="GO:0016853">
    <property type="term" value="F:isomerase activity"/>
    <property type="evidence" value="ECO:0007669"/>
    <property type="project" value="UniProtKB-KW"/>
</dbReference>
<keyword evidence="3" id="KW-0413">Isomerase</keyword>
<keyword evidence="2" id="KW-0812">Transmembrane</keyword>
<dbReference type="Proteomes" id="UP000094828">
    <property type="component" value="Unassembled WGS sequence"/>
</dbReference>
<gene>
    <name evidence="3" type="ORF">A6X21_14895</name>
</gene>
<name>A0A1C3E4G0_9PLAN</name>
<dbReference type="AlphaFoldDB" id="A0A1C3E4G0"/>
<dbReference type="EMBL" id="LYDR01000158">
    <property type="protein sequence ID" value="ODA28135.1"/>
    <property type="molecule type" value="Genomic_DNA"/>
</dbReference>
<dbReference type="RefSeq" id="WP_068853371.1">
    <property type="nucleotide sequence ID" value="NZ_LYDR01000158.1"/>
</dbReference>
<keyword evidence="4" id="KW-1185">Reference proteome</keyword>
<dbReference type="STRING" id="1841610.A6X21_14895"/>
<evidence type="ECO:0000313" key="4">
    <source>
        <dbReference type="Proteomes" id="UP000094828"/>
    </source>
</evidence>
<reference evidence="3 4" key="1">
    <citation type="submission" date="2016-05" db="EMBL/GenBank/DDBJ databases">
        <title>Genomic and physiological characterization of Planctopirus sp. isolated from fresh water lake.</title>
        <authorList>
            <person name="Subhash Y."/>
            <person name="Ramana C."/>
        </authorList>
    </citation>
    <scope>NUCLEOTIDE SEQUENCE [LARGE SCALE GENOMIC DNA]</scope>
    <source>
        <strain evidence="3 4">JC280</strain>
    </source>
</reference>
<accession>A0A1C3E4G0</accession>
<keyword evidence="2" id="KW-0472">Membrane</keyword>
<sequence>MLELLRLLIPPQLLAPILKPVTRLIIGLMAVPLFRWFLKRVVRVNGLDRELERDLELWFRGAILLLVASANMEQAFFGWVPLDLREEKGWMILAGRLMLAIGVIEGMPDQGLFAIIHPGPPPFKMPPHGRIKACWSYLPDLIRGLLCKHLNRSSPVFAIMAVFQDGWVGWACYGLAIIQYLIIGLVTSRDRAIDVLNQFDEAIQIQRAQLADALHHSAELESAELEKEQSDDLESPKSTEGAAIEHPVLTPTSPAPTSGQ</sequence>
<evidence type="ECO:0000256" key="2">
    <source>
        <dbReference type="SAM" id="Phobius"/>
    </source>
</evidence>
<dbReference type="OrthoDB" id="212175at2"/>
<organism evidence="3 4">
    <name type="scientific">Planctopirus hydrillae</name>
    <dbReference type="NCBI Taxonomy" id="1841610"/>
    <lineage>
        <taxon>Bacteria</taxon>
        <taxon>Pseudomonadati</taxon>
        <taxon>Planctomycetota</taxon>
        <taxon>Planctomycetia</taxon>
        <taxon>Planctomycetales</taxon>
        <taxon>Planctomycetaceae</taxon>
        <taxon>Planctopirus</taxon>
    </lineage>
</organism>
<protein>
    <submittedName>
        <fullName evidence="3">DNA topoisomerase I</fullName>
    </submittedName>
</protein>
<keyword evidence="2" id="KW-1133">Transmembrane helix</keyword>
<feature type="compositionally biased region" description="Basic and acidic residues" evidence="1">
    <location>
        <begin position="221"/>
        <end position="237"/>
    </location>
</feature>
<feature type="compositionally biased region" description="Polar residues" evidence="1">
    <location>
        <begin position="250"/>
        <end position="260"/>
    </location>
</feature>